<feature type="signal peptide" evidence="3">
    <location>
        <begin position="1"/>
        <end position="20"/>
    </location>
</feature>
<comment type="caution">
    <text evidence="4">The sequence shown here is derived from an EMBL/GenBank/DDBJ whole genome shotgun (WGS) entry which is preliminary data.</text>
</comment>
<sequence>MSNILFTLLLVLSLGEFISSQDVSFATAGLVNYKLEKLKFSCSPTAISSWNGVTHISISQNSSSGFQDIVSVIYDFKMSKNTTIWKKPSWSSRATIIREYVAPVTTNTGLEFDIPADRVQCSDEGTYRCKIIGISISNLPVDINKFGTVQLSVKPTAIEQMTVSPQQPEGIYNPYTLVQLMCTGEVGNPAQLLRWCYRRPNDQNFLGWYDSSNIEPGTEFLQDCMYRRTSTLRYNVSAADEYTEFRCETGGDSTLCNHPTSISTNVTIFRYTAPTRNTQDSENTANGGVIAGAVIGSFVGIILIVVIVYFVAFRKKNEGETYRTKEENGTGSAPIPNTVYSVPHKERHGDRDR</sequence>
<dbReference type="EMBL" id="UYJE01001034">
    <property type="protein sequence ID" value="VDH98651.1"/>
    <property type="molecule type" value="Genomic_DNA"/>
</dbReference>
<reference evidence="4" key="1">
    <citation type="submission" date="2018-11" db="EMBL/GenBank/DDBJ databases">
        <authorList>
            <person name="Alioto T."/>
            <person name="Alioto T."/>
        </authorList>
    </citation>
    <scope>NUCLEOTIDE SEQUENCE</scope>
</reference>
<feature type="chain" id="PRO_5032479879" description="Ig-like domain-containing protein" evidence="3">
    <location>
        <begin position="21"/>
        <end position="353"/>
    </location>
</feature>
<keyword evidence="2" id="KW-0812">Transmembrane</keyword>
<protein>
    <recommendedName>
        <fullName evidence="6">Ig-like domain-containing protein</fullName>
    </recommendedName>
</protein>
<keyword evidence="2" id="KW-1133">Transmembrane helix</keyword>
<accession>A0A8B6C2F2</accession>
<keyword evidence="5" id="KW-1185">Reference proteome</keyword>
<dbReference type="AlphaFoldDB" id="A0A8B6C2F2"/>
<evidence type="ECO:0000313" key="4">
    <source>
        <dbReference type="EMBL" id="VDH98651.1"/>
    </source>
</evidence>
<keyword evidence="3" id="KW-0732">Signal</keyword>
<feature type="non-terminal residue" evidence="4">
    <location>
        <position position="1"/>
    </location>
</feature>
<organism evidence="4 5">
    <name type="scientific">Mytilus galloprovincialis</name>
    <name type="common">Mediterranean mussel</name>
    <dbReference type="NCBI Taxonomy" id="29158"/>
    <lineage>
        <taxon>Eukaryota</taxon>
        <taxon>Metazoa</taxon>
        <taxon>Spiralia</taxon>
        <taxon>Lophotrochozoa</taxon>
        <taxon>Mollusca</taxon>
        <taxon>Bivalvia</taxon>
        <taxon>Autobranchia</taxon>
        <taxon>Pteriomorphia</taxon>
        <taxon>Mytilida</taxon>
        <taxon>Mytiloidea</taxon>
        <taxon>Mytilidae</taxon>
        <taxon>Mytilinae</taxon>
        <taxon>Mytilus</taxon>
    </lineage>
</organism>
<name>A0A8B6C2F2_MYTGA</name>
<gene>
    <name evidence="4" type="ORF">MGAL_10B046261</name>
</gene>
<keyword evidence="2" id="KW-0472">Membrane</keyword>
<evidence type="ECO:0000256" key="2">
    <source>
        <dbReference type="SAM" id="Phobius"/>
    </source>
</evidence>
<evidence type="ECO:0000256" key="3">
    <source>
        <dbReference type="SAM" id="SignalP"/>
    </source>
</evidence>
<feature type="region of interest" description="Disordered" evidence="1">
    <location>
        <begin position="321"/>
        <end position="353"/>
    </location>
</feature>
<evidence type="ECO:0008006" key="6">
    <source>
        <dbReference type="Google" id="ProtNLM"/>
    </source>
</evidence>
<feature type="compositionally biased region" description="Basic and acidic residues" evidence="1">
    <location>
        <begin position="343"/>
        <end position="353"/>
    </location>
</feature>
<feature type="transmembrane region" description="Helical" evidence="2">
    <location>
        <begin position="289"/>
        <end position="313"/>
    </location>
</feature>
<dbReference type="Proteomes" id="UP000596742">
    <property type="component" value="Unassembled WGS sequence"/>
</dbReference>
<dbReference type="OrthoDB" id="6147845at2759"/>
<evidence type="ECO:0000313" key="5">
    <source>
        <dbReference type="Proteomes" id="UP000596742"/>
    </source>
</evidence>
<proteinExistence type="predicted"/>
<evidence type="ECO:0000256" key="1">
    <source>
        <dbReference type="SAM" id="MobiDB-lite"/>
    </source>
</evidence>